<keyword evidence="3" id="KW-1185">Reference proteome</keyword>
<comment type="caution">
    <text evidence="2">The sequence shown here is derived from an EMBL/GenBank/DDBJ whole genome shotgun (WGS) entry which is preliminary data.</text>
</comment>
<sequence>MWRWSKKFFLVWPFLLGLVGFVLASMEVHESPNSLDEETHSEEPVTEGEFPATISELLGTEPITEPITDDLLETTISGDPLNVTDKPTTVKPTTKKSGFRTKTVLKKPKVKPTQKPKVRKVVKKTPKTTKGKPAASFRSGRKVRTVVKRRFRKVVRRATTTRLVFRRRRRTTRLVRKTTTPRLMTTARDIGNGQH</sequence>
<name>A0ABD1CY66_CULPP</name>
<accession>A0ABD1CY66</accession>
<protein>
    <submittedName>
        <fullName evidence="2">Uncharacterized protein</fullName>
    </submittedName>
</protein>
<feature type="signal peptide" evidence="1">
    <location>
        <begin position="1"/>
        <end position="24"/>
    </location>
</feature>
<dbReference type="EMBL" id="JBEHCU010008690">
    <property type="protein sequence ID" value="KAL1381314.1"/>
    <property type="molecule type" value="Genomic_DNA"/>
</dbReference>
<gene>
    <name evidence="2" type="ORF">pipiens_013565</name>
</gene>
<proteinExistence type="predicted"/>
<feature type="chain" id="PRO_5044873373" evidence="1">
    <location>
        <begin position="25"/>
        <end position="195"/>
    </location>
</feature>
<organism evidence="2 3">
    <name type="scientific">Culex pipiens pipiens</name>
    <name type="common">Northern house mosquito</name>
    <dbReference type="NCBI Taxonomy" id="38569"/>
    <lineage>
        <taxon>Eukaryota</taxon>
        <taxon>Metazoa</taxon>
        <taxon>Ecdysozoa</taxon>
        <taxon>Arthropoda</taxon>
        <taxon>Hexapoda</taxon>
        <taxon>Insecta</taxon>
        <taxon>Pterygota</taxon>
        <taxon>Neoptera</taxon>
        <taxon>Endopterygota</taxon>
        <taxon>Diptera</taxon>
        <taxon>Nematocera</taxon>
        <taxon>Culicoidea</taxon>
        <taxon>Culicidae</taxon>
        <taxon>Culicinae</taxon>
        <taxon>Culicini</taxon>
        <taxon>Culex</taxon>
        <taxon>Culex</taxon>
    </lineage>
</organism>
<evidence type="ECO:0000256" key="1">
    <source>
        <dbReference type="SAM" id="SignalP"/>
    </source>
</evidence>
<evidence type="ECO:0000313" key="2">
    <source>
        <dbReference type="EMBL" id="KAL1381314.1"/>
    </source>
</evidence>
<keyword evidence="1" id="KW-0732">Signal</keyword>
<reference evidence="2 3" key="1">
    <citation type="submission" date="2024-05" db="EMBL/GenBank/DDBJ databases">
        <title>Culex pipiens pipiens assembly and annotation.</title>
        <authorList>
            <person name="Alout H."/>
            <person name="Durand T."/>
        </authorList>
    </citation>
    <scope>NUCLEOTIDE SEQUENCE [LARGE SCALE GENOMIC DNA]</scope>
    <source>
        <strain evidence="2">HA-2024</strain>
        <tissue evidence="2">Whole body</tissue>
    </source>
</reference>
<dbReference type="AlphaFoldDB" id="A0ABD1CY66"/>
<evidence type="ECO:0000313" key="3">
    <source>
        <dbReference type="Proteomes" id="UP001562425"/>
    </source>
</evidence>
<dbReference type="Proteomes" id="UP001562425">
    <property type="component" value="Unassembled WGS sequence"/>
</dbReference>